<dbReference type="GO" id="GO:0003899">
    <property type="term" value="F:DNA-directed RNA polymerase activity"/>
    <property type="evidence" value="ECO:0007669"/>
    <property type="project" value="UniProtKB-EC"/>
</dbReference>
<evidence type="ECO:0000256" key="6">
    <source>
        <dbReference type="ARBA" id="ARBA00022723"/>
    </source>
</evidence>
<evidence type="ECO:0000256" key="1">
    <source>
        <dbReference type="ARBA" id="ARBA00006835"/>
    </source>
</evidence>
<keyword evidence="7" id="KW-0863">Zinc-finger</keyword>
<dbReference type="InterPro" id="IPR007641">
    <property type="entry name" value="RNA_pol_Rpb2_7"/>
</dbReference>
<evidence type="ECO:0000256" key="4">
    <source>
        <dbReference type="ARBA" id="ARBA00022679"/>
    </source>
</evidence>
<dbReference type="InterPro" id="IPR037033">
    <property type="entry name" value="DNA-dir_RNAP_su2_hyb_sf"/>
</dbReference>
<dbReference type="SUPFAM" id="SSF64484">
    <property type="entry name" value="beta and beta-prime subunits of DNA dependent RNA-polymerase"/>
    <property type="match status" value="1"/>
</dbReference>
<evidence type="ECO:0000256" key="11">
    <source>
        <dbReference type="RuleBase" id="RU000434"/>
    </source>
</evidence>
<dbReference type="InterPro" id="IPR007644">
    <property type="entry name" value="RNA_pol_bsu_protrusion"/>
</dbReference>
<dbReference type="InterPro" id="IPR007646">
    <property type="entry name" value="RNA_pol_Rpb2_4"/>
</dbReference>
<dbReference type="RefSeq" id="YP_009701529.1">
    <property type="nucleotide sequence ID" value="NC_044938.1"/>
</dbReference>
<dbReference type="PANTHER" id="PTHR20856">
    <property type="entry name" value="DNA-DIRECTED RNA POLYMERASE I SUBUNIT 2"/>
    <property type="match status" value="1"/>
</dbReference>
<protein>
    <recommendedName>
        <fullName evidence="2">DNA-directed RNA polymerase</fullName>
        <ecNumber evidence="2">2.7.7.6</ecNumber>
    </recommendedName>
</protein>
<evidence type="ECO:0000256" key="3">
    <source>
        <dbReference type="ARBA" id="ARBA00022478"/>
    </source>
</evidence>
<evidence type="ECO:0000256" key="8">
    <source>
        <dbReference type="ARBA" id="ARBA00022833"/>
    </source>
</evidence>
<dbReference type="Pfam" id="PF04566">
    <property type="entry name" value="RNA_pol_Rpb2_4"/>
    <property type="match status" value="1"/>
</dbReference>
<evidence type="ECO:0000259" key="14">
    <source>
        <dbReference type="Pfam" id="PF04563"/>
    </source>
</evidence>
<evidence type="ECO:0000313" key="18">
    <source>
        <dbReference type="Proteomes" id="UP000232922"/>
    </source>
</evidence>
<name>A0A171PVF7_9VIRU</name>
<feature type="domain" description="RNA polymerase Rpb2" evidence="13">
    <location>
        <begin position="1059"/>
        <end position="1149"/>
    </location>
</feature>
<dbReference type="CDD" id="cd00653">
    <property type="entry name" value="RNA_pol_B_RPB2"/>
    <property type="match status" value="1"/>
</dbReference>
<evidence type="ECO:0000256" key="5">
    <source>
        <dbReference type="ARBA" id="ARBA00022695"/>
    </source>
</evidence>
<feature type="domain" description="DNA-directed RNA polymerase subunit 2 hybrid-binding" evidence="12">
    <location>
        <begin position="695"/>
        <end position="1057"/>
    </location>
</feature>
<dbReference type="EMBL" id="KJ755191">
    <property type="protein sequence ID" value="AJP09029.1"/>
    <property type="molecule type" value="Genomic_DNA"/>
</dbReference>
<keyword evidence="4" id="KW-0808">Transferase</keyword>
<dbReference type="Gene3D" id="2.40.50.150">
    <property type="match status" value="1"/>
</dbReference>
<dbReference type="Pfam" id="PF04563">
    <property type="entry name" value="RNA_pol_Rpb2_1"/>
    <property type="match status" value="1"/>
</dbReference>
<feature type="domain" description="RNA polymerase beta subunit protrusion" evidence="14">
    <location>
        <begin position="17"/>
        <end position="423"/>
    </location>
</feature>
<dbReference type="GO" id="GO:0000428">
    <property type="term" value="C:DNA-directed RNA polymerase complex"/>
    <property type="evidence" value="ECO:0007669"/>
    <property type="project" value="UniProtKB-KW"/>
</dbReference>
<dbReference type="GO" id="GO:0003677">
    <property type="term" value="F:DNA binding"/>
    <property type="evidence" value="ECO:0007669"/>
    <property type="project" value="InterPro"/>
</dbReference>
<comment type="similarity">
    <text evidence="1 11">Belongs to the RNA polymerase beta chain family.</text>
</comment>
<dbReference type="KEGG" id="vg:41900665"/>
<dbReference type="InterPro" id="IPR014724">
    <property type="entry name" value="RNA_pol_RPB2_OB-fold"/>
</dbReference>
<dbReference type="GO" id="GO:0006351">
    <property type="term" value="P:DNA-templated transcription"/>
    <property type="evidence" value="ECO:0007669"/>
    <property type="project" value="InterPro"/>
</dbReference>
<comment type="catalytic activity">
    <reaction evidence="10">
        <text>RNA(n) + a ribonucleoside 5'-triphosphate = RNA(n+1) + diphosphate</text>
        <dbReference type="Rhea" id="RHEA:21248"/>
        <dbReference type="Rhea" id="RHEA-COMP:14527"/>
        <dbReference type="Rhea" id="RHEA-COMP:17342"/>
        <dbReference type="ChEBI" id="CHEBI:33019"/>
        <dbReference type="ChEBI" id="CHEBI:61557"/>
        <dbReference type="ChEBI" id="CHEBI:140395"/>
        <dbReference type="EC" id="2.7.7.6"/>
    </reaction>
</comment>
<evidence type="ECO:0000259" key="16">
    <source>
        <dbReference type="Pfam" id="PF04566"/>
    </source>
</evidence>
<keyword evidence="8" id="KW-0862">Zinc</keyword>
<feature type="domain" description="RNA polymerase Rpb2" evidence="15">
    <location>
        <begin position="472"/>
        <end position="530"/>
    </location>
</feature>
<organism evidence="17 18">
    <name type="scientific">Heliothis virescens ascovirus 3f</name>
    <dbReference type="NCBI Taxonomy" id="328614"/>
    <lineage>
        <taxon>Viruses</taxon>
        <taxon>Varidnaviria</taxon>
        <taxon>Bamfordvirae</taxon>
        <taxon>Nucleocytoviricota</taxon>
        <taxon>Megaviricetes</taxon>
        <taxon>Pimascovirales</taxon>
        <taxon>Pimascovirales incertae sedis</taxon>
        <taxon>Ascoviridae</taxon>
        <taxon>Ascovirus</taxon>
        <taxon>Ascovirus hvav3a</taxon>
    </lineage>
</organism>
<keyword evidence="6" id="KW-0479">Metal-binding</keyword>
<evidence type="ECO:0000256" key="9">
    <source>
        <dbReference type="ARBA" id="ARBA00023163"/>
    </source>
</evidence>
<evidence type="ECO:0000259" key="13">
    <source>
        <dbReference type="Pfam" id="PF04560"/>
    </source>
</evidence>
<evidence type="ECO:0000259" key="12">
    <source>
        <dbReference type="Pfam" id="PF00562"/>
    </source>
</evidence>
<reference evidence="18" key="1">
    <citation type="submission" date="2014-04" db="EMBL/GenBank/DDBJ databases">
        <authorList>
            <person name="Wei Y."/>
            <person name="Huang G."/>
            <person name="Cheng X."/>
        </authorList>
    </citation>
    <scope>NUCLEOTIDE SEQUENCE [LARGE SCALE GENOMIC DNA]</scope>
</reference>
<dbReference type="InterPro" id="IPR007645">
    <property type="entry name" value="RNA_pol_Rpb2_3"/>
</dbReference>
<feature type="domain" description="RNA polymerase Rpb2" evidence="16">
    <location>
        <begin position="568"/>
        <end position="626"/>
    </location>
</feature>
<evidence type="ECO:0000256" key="7">
    <source>
        <dbReference type="ARBA" id="ARBA00022771"/>
    </source>
</evidence>
<sequence>MDYDSYRAVDLWIRKYGLVKAQLDSFASFIENIPNVLHDEPNLSMCGNELRFENITFVKPSYIVNGKTMVLYPSTARLKNLDYEFSVRADVVNATLGTKENIELCRLPAMVFGVLCNLHNAPDSIRLAKGEIMGDPGGYFIHNGVERVLIGHIRPAYNTITVYKTRNDKLICQLRSMNDETAKSKSIALHRASNGAYVIEFDGSSSNSAVSVEQTAPKSRLYLVSDVFKGLLGGSLDHAHKYVGDHQCVLRAIDELKYAPENLQCFAELTDAVRNSVKEGHKGAAIMAVVKRAMVAPKRTGGRTAKCATTQLYAKLEPIVKRLVEEGVDASDIVVAVNGAVRYRVPECYDTMFMHIGISADNDARAYYLGCMFTKYVTVESGVFQAESREQYSKKRVDFAGSMCLDLFKMTWKQFLIDVMNKSNDKCNPINAIHAVKRNITNHFKMCFVHGRWGAKSAEHKTIGVVESISMRTSIATAIDSVRRMKLQVHKENKDKSIRQMFTSHTFFACCVETTEGTDVGIRLALALLAFASVRQPTVLVREFVENALGDMMTLSVVRDGPEKSQGVLLNGTPIGYVSDVQRALCVVRKLRLLRCLHHDVSISVDGITGALEIWCDAGRFVRPLLYNRDDDIESLKRSIMYAEHADEIFNSGHMVHRDAIEIGREHIAITMHRAIEDNVKYVELNPNCMFGLLAAQIPFANYSPSPRACYKTNMARQSMGVLPMLNDCNGTGNLISLNYAQRPIVTTRSAEICGVDDLPNGVNAIVAVMCYTGFNQEDSVIINRASLDRGMFQATQRKDITVSLQIGTIVDELRKPPIEMRMDANYSNVGDDGLPIVGRTLRKGDIIVAKVSLDKSSGRAEDTSVILKNQDECVVKAIRFIGSLIKIRVEETIHHVTNHTIGDKFCSAMAQKGICGMVLNQEDMPFVADSGITPDIIVNSHSMPSRMTVNQMMASVAGKLSCVAARRVDGSSFQNDEHDDLLAHLCDQLRKVNFDGSGAEIMCSGTTGIEFPQPVFIGVVYYLRPVQLVKHKKFSSTTTAAARNRLTRQPLNGRAHEGGLRVGEMEKDDLLCHGTVSFLMERMLNLSDAYTMRLCTVCGSESQVVKRNDHGYVCARCKTLTVTELVLPYSAKLLHQNLQAIGVGCRYVVKRHDH</sequence>
<evidence type="ECO:0000256" key="10">
    <source>
        <dbReference type="ARBA" id="ARBA00048552"/>
    </source>
</evidence>
<evidence type="ECO:0000259" key="15">
    <source>
        <dbReference type="Pfam" id="PF04565"/>
    </source>
</evidence>
<keyword evidence="3 17" id="KW-0240">DNA-directed RNA polymerase</keyword>
<proteinExistence type="inferred from homology"/>
<dbReference type="Gene3D" id="3.90.1100.10">
    <property type="match status" value="2"/>
</dbReference>
<dbReference type="EC" id="2.7.7.6" evidence="2"/>
<evidence type="ECO:0000256" key="2">
    <source>
        <dbReference type="ARBA" id="ARBA00012418"/>
    </source>
</evidence>
<dbReference type="GeneID" id="41900665"/>
<dbReference type="Pfam" id="PF00562">
    <property type="entry name" value="RNA_pol_Rpb2_6"/>
    <property type="match status" value="1"/>
</dbReference>
<evidence type="ECO:0000313" key="17">
    <source>
        <dbReference type="EMBL" id="AJP09029.1"/>
    </source>
</evidence>
<dbReference type="InterPro" id="IPR015712">
    <property type="entry name" value="DNA-dir_RNA_pol_su2"/>
</dbReference>
<dbReference type="Pfam" id="PF04565">
    <property type="entry name" value="RNA_pol_Rpb2_3"/>
    <property type="match status" value="1"/>
</dbReference>
<dbReference type="InterPro" id="IPR007120">
    <property type="entry name" value="DNA-dir_RNAP_su2_dom"/>
</dbReference>
<dbReference type="Proteomes" id="UP000232922">
    <property type="component" value="Genome"/>
</dbReference>
<dbReference type="GO" id="GO:0032549">
    <property type="term" value="F:ribonucleoside binding"/>
    <property type="evidence" value="ECO:0007669"/>
    <property type="project" value="InterPro"/>
</dbReference>
<dbReference type="Gene3D" id="3.90.1800.10">
    <property type="entry name" value="RNA polymerase alpha subunit dimerisation domain"/>
    <property type="match status" value="1"/>
</dbReference>
<keyword evidence="5" id="KW-0548">Nucleotidyltransferase</keyword>
<dbReference type="GO" id="GO:0008270">
    <property type="term" value="F:zinc ion binding"/>
    <property type="evidence" value="ECO:0007669"/>
    <property type="project" value="UniProtKB-KW"/>
</dbReference>
<dbReference type="Gene3D" id="2.40.270.10">
    <property type="entry name" value="DNA-directed RNA polymerase, subunit 2, domain 6"/>
    <property type="match status" value="1"/>
</dbReference>
<dbReference type="Pfam" id="PF04560">
    <property type="entry name" value="RNA_pol_Rpb2_7"/>
    <property type="match status" value="1"/>
</dbReference>
<keyword evidence="9" id="KW-0804">Transcription</keyword>
<accession>A0A171PVF7</accession>